<dbReference type="EMBL" id="JBICCN010000181">
    <property type="protein sequence ID" value="KAL3087363.1"/>
    <property type="molecule type" value="Genomic_DNA"/>
</dbReference>
<evidence type="ECO:0000313" key="2">
    <source>
        <dbReference type="Proteomes" id="UP001620645"/>
    </source>
</evidence>
<accession>A0ABD2J9R0</accession>
<name>A0ABD2J9R0_HETSC</name>
<reference evidence="1 2" key="1">
    <citation type="submission" date="2024-10" db="EMBL/GenBank/DDBJ databases">
        <authorList>
            <person name="Kim D."/>
        </authorList>
    </citation>
    <scope>NUCLEOTIDE SEQUENCE [LARGE SCALE GENOMIC DNA]</scope>
    <source>
        <strain evidence="1">Taebaek</strain>
    </source>
</reference>
<dbReference type="AlphaFoldDB" id="A0ABD2J9R0"/>
<keyword evidence="2" id="KW-1185">Reference proteome</keyword>
<sequence>MKKKPKEKESELALEKDGLRKLMPQISQKGKRICLMMAMIWNSHNLRPRHKTSHPHLNLHCLVKQKSGKAVKMKKILKEKNSELAPERGYLRQLLTQISQKDKRIQLTKYSPKSSVVSSWKINVFSPFQIHNLPMSKKDDGFSSYLIETPQSMVFTMTPF</sequence>
<organism evidence="1 2">
    <name type="scientific">Heterodera schachtii</name>
    <name type="common">Sugarbeet cyst nematode worm</name>
    <name type="synonym">Tylenchus schachtii</name>
    <dbReference type="NCBI Taxonomy" id="97005"/>
    <lineage>
        <taxon>Eukaryota</taxon>
        <taxon>Metazoa</taxon>
        <taxon>Ecdysozoa</taxon>
        <taxon>Nematoda</taxon>
        <taxon>Chromadorea</taxon>
        <taxon>Rhabditida</taxon>
        <taxon>Tylenchina</taxon>
        <taxon>Tylenchomorpha</taxon>
        <taxon>Tylenchoidea</taxon>
        <taxon>Heteroderidae</taxon>
        <taxon>Heteroderinae</taxon>
        <taxon>Heterodera</taxon>
    </lineage>
</organism>
<comment type="caution">
    <text evidence="1">The sequence shown here is derived from an EMBL/GenBank/DDBJ whole genome shotgun (WGS) entry which is preliminary data.</text>
</comment>
<evidence type="ECO:0000313" key="1">
    <source>
        <dbReference type="EMBL" id="KAL3087363.1"/>
    </source>
</evidence>
<dbReference type="Proteomes" id="UP001620645">
    <property type="component" value="Unassembled WGS sequence"/>
</dbReference>
<proteinExistence type="predicted"/>
<protein>
    <submittedName>
        <fullName evidence="1">Uncharacterized protein</fullName>
    </submittedName>
</protein>
<gene>
    <name evidence="1" type="ORF">niasHS_008063</name>
</gene>